<organism evidence="2 3">
    <name type="scientific">Vigna mungo</name>
    <name type="common">Black gram</name>
    <name type="synonym">Phaseolus mungo</name>
    <dbReference type="NCBI Taxonomy" id="3915"/>
    <lineage>
        <taxon>Eukaryota</taxon>
        <taxon>Viridiplantae</taxon>
        <taxon>Streptophyta</taxon>
        <taxon>Embryophyta</taxon>
        <taxon>Tracheophyta</taxon>
        <taxon>Spermatophyta</taxon>
        <taxon>Magnoliopsida</taxon>
        <taxon>eudicotyledons</taxon>
        <taxon>Gunneridae</taxon>
        <taxon>Pentapetalae</taxon>
        <taxon>rosids</taxon>
        <taxon>fabids</taxon>
        <taxon>Fabales</taxon>
        <taxon>Fabaceae</taxon>
        <taxon>Papilionoideae</taxon>
        <taxon>50 kb inversion clade</taxon>
        <taxon>NPAAA clade</taxon>
        <taxon>indigoferoid/millettioid clade</taxon>
        <taxon>Phaseoleae</taxon>
        <taxon>Vigna</taxon>
    </lineage>
</organism>
<protein>
    <recommendedName>
        <fullName evidence="1">Reverse transcriptase Ty1/copia-type domain-containing protein</fullName>
    </recommendedName>
</protein>
<gene>
    <name evidence="2" type="ORF">V8G54_037630</name>
</gene>
<reference evidence="2 3" key="1">
    <citation type="journal article" date="2023" name="Life. Sci Alliance">
        <title>Evolutionary insights into 3D genome organization and epigenetic landscape of Vigna mungo.</title>
        <authorList>
            <person name="Junaid A."/>
            <person name="Singh B."/>
            <person name="Bhatia S."/>
        </authorList>
    </citation>
    <scope>NUCLEOTIDE SEQUENCE [LARGE SCALE GENOMIC DNA]</scope>
    <source>
        <strain evidence="2">Urdbean</strain>
    </source>
</reference>
<proteinExistence type="predicted"/>
<dbReference type="PANTHER" id="PTHR11439:SF502">
    <property type="entry name" value="SECRETED RXLR EFFECTOR PROTEIN 161-LIKE"/>
    <property type="match status" value="1"/>
</dbReference>
<evidence type="ECO:0000313" key="3">
    <source>
        <dbReference type="Proteomes" id="UP001374535"/>
    </source>
</evidence>
<accession>A0AAQ3MJ21</accession>
<dbReference type="Proteomes" id="UP001374535">
    <property type="component" value="Chromosome 11"/>
</dbReference>
<evidence type="ECO:0000313" key="2">
    <source>
        <dbReference type="EMBL" id="WVY92116.1"/>
    </source>
</evidence>
<dbReference type="InterPro" id="IPR013103">
    <property type="entry name" value="RVT_2"/>
</dbReference>
<dbReference type="Pfam" id="PF07727">
    <property type="entry name" value="RVT_2"/>
    <property type="match status" value="1"/>
</dbReference>
<evidence type="ECO:0000259" key="1">
    <source>
        <dbReference type="Pfam" id="PF07727"/>
    </source>
</evidence>
<keyword evidence="3" id="KW-1185">Reference proteome</keyword>
<sequence>MRKSQGKLIIALYVDDLLVFMSESNTLNQFKMSIEQEFEITDLGLMNYILKMVIPQSFDGIFVSQKMYAKILKKFNICKCIVTPLVGNEKLRPNDIPKPDLIFTSLLSKFMNSPTQVHMGAVKRALKCIKVTTNLGLWFLKKSEILQTTEYRLDRKLTKCKEYHRIYILIWNEVFYWYSKKQTLVKSKDEATI</sequence>
<feature type="domain" description="Reverse transcriptase Ty1/copia-type" evidence="1">
    <location>
        <begin position="4"/>
        <end position="81"/>
    </location>
</feature>
<name>A0AAQ3MJ21_VIGMU</name>
<dbReference type="EMBL" id="CP144690">
    <property type="protein sequence ID" value="WVY92116.1"/>
    <property type="molecule type" value="Genomic_DNA"/>
</dbReference>
<dbReference type="AlphaFoldDB" id="A0AAQ3MJ21"/>
<dbReference type="PANTHER" id="PTHR11439">
    <property type="entry name" value="GAG-POL-RELATED RETROTRANSPOSON"/>
    <property type="match status" value="1"/>
</dbReference>